<evidence type="ECO:0000256" key="1">
    <source>
        <dbReference type="ARBA" id="ARBA00022722"/>
    </source>
</evidence>
<keyword evidence="1 4" id="KW-0540">Nuclease</keyword>
<keyword evidence="7" id="KW-1185">Reference proteome</keyword>
<dbReference type="PANTHER" id="PTHR34276:SF1">
    <property type="entry name" value="MINI-RIBONUCLEASE 3"/>
    <property type="match status" value="1"/>
</dbReference>
<evidence type="ECO:0000256" key="4">
    <source>
        <dbReference type="HAMAP-Rule" id="MF_01468"/>
    </source>
</evidence>
<feature type="domain" description="RNase III" evidence="5">
    <location>
        <begin position="13"/>
        <end position="109"/>
    </location>
</feature>
<dbReference type="STRING" id="180163.SAMN02745174_01736"/>
<comment type="similarity">
    <text evidence="4">Belongs to the MrnC RNase family.</text>
</comment>
<evidence type="ECO:0000259" key="5">
    <source>
        <dbReference type="Pfam" id="PF00636"/>
    </source>
</evidence>
<comment type="subcellular location">
    <subcellularLocation>
        <location evidence="4">Cytoplasm</location>
    </subcellularLocation>
</comment>
<organism evidence="6 7">
    <name type="scientific">Cetobacterium ceti</name>
    <dbReference type="NCBI Taxonomy" id="180163"/>
    <lineage>
        <taxon>Bacteria</taxon>
        <taxon>Fusobacteriati</taxon>
        <taxon>Fusobacteriota</taxon>
        <taxon>Fusobacteriia</taxon>
        <taxon>Fusobacteriales</taxon>
        <taxon>Fusobacteriaceae</taxon>
        <taxon>Cetobacterium</taxon>
    </lineage>
</organism>
<dbReference type="GO" id="GO:0019843">
    <property type="term" value="F:rRNA binding"/>
    <property type="evidence" value="ECO:0007669"/>
    <property type="project" value="UniProtKB-UniRule"/>
</dbReference>
<dbReference type="EC" id="3.1.26.-" evidence="4"/>
<keyword evidence="4" id="KW-0963">Cytoplasm</keyword>
<evidence type="ECO:0000256" key="3">
    <source>
        <dbReference type="ARBA" id="ARBA00022801"/>
    </source>
</evidence>
<dbReference type="PIRSF" id="PIRSF005520">
    <property type="entry name" value="UCP005520"/>
    <property type="match status" value="1"/>
</dbReference>
<evidence type="ECO:0000256" key="2">
    <source>
        <dbReference type="ARBA" id="ARBA00022759"/>
    </source>
</evidence>
<protein>
    <recommendedName>
        <fullName evidence="4">Mini-ribonuclease 3</fullName>
        <shortName evidence="4">Mini-3</shortName>
        <shortName evidence="4">Mini-RNase 3</shortName>
        <ecNumber evidence="4">3.1.26.-</ecNumber>
    </recommendedName>
    <alternativeName>
        <fullName evidence="4">Mini-RNase III</fullName>
        <shortName evidence="4">Mini-III</shortName>
    </alternativeName>
</protein>
<evidence type="ECO:0000313" key="7">
    <source>
        <dbReference type="Proteomes" id="UP000191153"/>
    </source>
</evidence>
<dbReference type="Proteomes" id="UP000191153">
    <property type="component" value="Unassembled WGS sequence"/>
</dbReference>
<dbReference type="InterPro" id="IPR008226">
    <property type="entry name" value="Mini3_fam"/>
</dbReference>
<keyword evidence="4" id="KW-0698">rRNA processing</keyword>
<dbReference type="GO" id="GO:0004525">
    <property type="term" value="F:ribonuclease III activity"/>
    <property type="evidence" value="ECO:0007669"/>
    <property type="project" value="InterPro"/>
</dbReference>
<name>A0A1T4NZL1_9FUSO</name>
<keyword evidence="4" id="KW-0699">rRNA-binding</keyword>
<dbReference type="RefSeq" id="WP_078694200.1">
    <property type="nucleotide sequence ID" value="NZ_FUWX01000012.1"/>
</dbReference>
<dbReference type="GO" id="GO:0005737">
    <property type="term" value="C:cytoplasm"/>
    <property type="evidence" value="ECO:0007669"/>
    <property type="project" value="UniProtKB-SubCell"/>
</dbReference>
<dbReference type="HAMAP" id="MF_01468">
    <property type="entry name" value="RNase_Mini_III"/>
    <property type="match status" value="1"/>
</dbReference>
<comment type="function">
    <text evidence="4">Involved in correct processing of both the 5' and 3' ends of 23S rRNA precursor. Processes 30S rRNA precursor transcript even in absence of ribonuclease 3 (Rnc); Rnc processes 30S rRNA into smaller rRNA precursors.</text>
</comment>
<dbReference type="AlphaFoldDB" id="A0A1T4NZL1"/>
<dbReference type="EMBL" id="FUWX01000012">
    <property type="protein sequence ID" value="SJZ84641.1"/>
    <property type="molecule type" value="Genomic_DNA"/>
</dbReference>
<accession>A0A1T4NZL1</accession>
<dbReference type="CDD" id="cd00593">
    <property type="entry name" value="RIBOc"/>
    <property type="match status" value="1"/>
</dbReference>
<sequence length="126" mass="14251">MVNLNLKEASGLVLAYLGDGVWELLMRTYFIEKGYNIQNLNKKVKSHVNAKSQSKVLKRIMGNLDEKYAGIVNRAKNSNIKTFPKSCTIMEYREATAFEALIGAMYTDGKIDEIKEIVRETVEGEV</sequence>
<gene>
    <name evidence="4" type="primary">mrnC</name>
    <name evidence="6" type="ORF">SAMN02745174_01736</name>
</gene>
<keyword evidence="4" id="KW-0460">Magnesium</keyword>
<dbReference type="PANTHER" id="PTHR34276">
    <property type="entry name" value="MINI-RIBONUCLEASE 3"/>
    <property type="match status" value="1"/>
</dbReference>
<comment type="subunit">
    <text evidence="4">Homodimer.</text>
</comment>
<dbReference type="OrthoDB" id="46571at2"/>
<dbReference type="InterPro" id="IPR036389">
    <property type="entry name" value="RNase_III_sf"/>
</dbReference>
<keyword evidence="2 4" id="KW-0255">Endonuclease</keyword>
<evidence type="ECO:0000313" key="6">
    <source>
        <dbReference type="EMBL" id="SJZ84641.1"/>
    </source>
</evidence>
<proteinExistence type="inferred from homology"/>
<feature type="active site" evidence="4">
    <location>
        <position position="19"/>
    </location>
</feature>
<dbReference type="InterPro" id="IPR000999">
    <property type="entry name" value="RNase_III_dom"/>
</dbReference>
<keyword evidence="4" id="KW-0690">Ribosome biogenesis</keyword>
<comment type="cofactor">
    <cofactor evidence="4">
        <name>Mg(2+)</name>
        <dbReference type="ChEBI" id="CHEBI:18420"/>
    </cofactor>
</comment>
<dbReference type="Pfam" id="PF00636">
    <property type="entry name" value="Ribonuclease_3"/>
    <property type="match status" value="1"/>
</dbReference>
<keyword evidence="3 4" id="KW-0378">Hydrolase</keyword>
<dbReference type="SUPFAM" id="SSF69065">
    <property type="entry name" value="RNase III domain-like"/>
    <property type="match status" value="1"/>
</dbReference>
<dbReference type="GO" id="GO:0006364">
    <property type="term" value="P:rRNA processing"/>
    <property type="evidence" value="ECO:0007669"/>
    <property type="project" value="UniProtKB-UniRule"/>
</dbReference>
<reference evidence="6 7" key="1">
    <citation type="submission" date="2017-02" db="EMBL/GenBank/DDBJ databases">
        <authorList>
            <person name="Peterson S.W."/>
        </authorList>
    </citation>
    <scope>NUCLEOTIDE SEQUENCE [LARGE SCALE GENOMIC DNA]</scope>
    <source>
        <strain evidence="6 7">ATCC 700028</strain>
    </source>
</reference>
<keyword evidence="4" id="KW-0694">RNA-binding</keyword>
<dbReference type="Gene3D" id="1.10.1520.10">
    <property type="entry name" value="Ribonuclease III domain"/>
    <property type="match status" value="1"/>
</dbReference>